<evidence type="ECO:0000313" key="1">
    <source>
        <dbReference type="EMBL" id="KIK27034.1"/>
    </source>
</evidence>
<proteinExistence type="predicted"/>
<keyword evidence="2" id="KW-1185">Reference proteome</keyword>
<dbReference type="EMBL" id="KN833698">
    <property type="protein sequence ID" value="KIK27034.1"/>
    <property type="molecule type" value="Genomic_DNA"/>
</dbReference>
<accession>A0A0C9ZMD2</accession>
<dbReference type="Proteomes" id="UP000054018">
    <property type="component" value="Unassembled WGS sequence"/>
</dbReference>
<evidence type="ECO:0000313" key="2">
    <source>
        <dbReference type="Proteomes" id="UP000054018"/>
    </source>
</evidence>
<dbReference type="HOGENOM" id="CLU_2655414_0_0_1"/>
<name>A0A0C9ZMD2_9AGAM</name>
<reference evidence="1 2" key="1">
    <citation type="submission" date="2014-04" db="EMBL/GenBank/DDBJ databases">
        <authorList>
            <consortium name="DOE Joint Genome Institute"/>
            <person name="Kuo A."/>
            <person name="Kohler A."/>
            <person name="Costa M.D."/>
            <person name="Nagy L.G."/>
            <person name="Floudas D."/>
            <person name="Copeland A."/>
            <person name="Barry K.W."/>
            <person name="Cichocki N."/>
            <person name="Veneault-Fourrey C."/>
            <person name="LaButti K."/>
            <person name="Lindquist E.A."/>
            <person name="Lipzen A."/>
            <person name="Lundell T."/>
            <person name="Morin E."/>
            <person name="Murat C."/>
            <person name="Sun H."/>
            <person name="Tunlid A."/>
            <person name="Henrissat B."/>
            <person name="Grigoriev I.V."/>
            <person name="Hibbett D.S."/>
            <person name="Martin F."/>
            <person name="Nordberg H.P."/>
            <person name="Cantor M.N."/>
            <person name="Hua S.X."/>
        </authorList>
    </citation>
    <scope>NUCLEOTIDE SEQUENCE [LARGE SCALE GENOMIC DNA]</scope>
    <source>
        <strain evidence="1 2">441</strain>
    </source>
</reference>
<reference evidence="2" key="2">
    <citation type="submission" date="2015-01" db="EMBL/GenBank/DDBJ databases">
        <title>Evolutionary Origins and Diversification of the Mycorrhizal Mutualists.</title>
        <authorList>
            <consortium name="DOE Joint Genome Institute"/>
            <consortium name="Mycorrhizal Genomics Consortium"/>
            <person name="Kohler A."/>
            <person name="Kuo A."/>
            <person name="Nagy L.G."/>
            <person name="Floudas D."/>
            <person name="Copeland A."/>
            <person name="Barry K.W."/>
            <person name="Cichocki N."/>
            <person name="Veneault-Fourrey C."/>
            <person name="LaButti K."/>
            <person name="Lindquist E.A."/>
            <person name="Lipzen A."/>
            <person name="Lundell T."/>
            <person name="Morin E."/>
            <person name="Murat C."/>
            <person name="Riley R."/>
            <person name="Ohm R."/>
            <person name="Sun H."/>
            <person name="Tunlid A."/>
            <person name="Henrissat B."/>
            <person name="Grigoriev I.V."/>
            <person name="Hibbett D.S."/>
            <person name="Martin F."/>
        </authorList>
    </citation>
    <scope>NUCLEOTIDE SEQUENCE [LARGE SCALE GENOMIC DNA]</scope>
    <source>
        <strain evidence="2">441</strain>
    </source>
</reference>
<gene>
    <name evidence="1" type="ORF">PISMIDRAFT_675332</name>
</gene>
<sequence length="76" mass="8624">MSHFPNILPGQLIFDRGQPPTKLVQQHYSRWTQSQGLMTTWQLRCKVRFILLGGNTGDPTTMKVTYQGCEATAVNE</sequence>
<protein>
    <submittedName>
        <fullName evidence="1">Uncharacterized protein</fullName>
    </submittedName>
</protein>
<organism evidence="1 2">
    <name type="scientific">Pisolithus microcarpus 441</name>
    <dbReference type="NCBI Taxonomy" id="765257"/>
    <lineage>
        <taxon>Eukaryota</taxon>
        <taxon>Fungi</taxon>
        <taxon>Dikarya</taxon>
        <taxon>Basidiomycota</taxon>
        <taxon>Agaricomycotina</taxon>
        <taxon>Agaricomycetes</taxon>
        <taxon>Agaricomycetidae</taxon>
        <taxon>Boletales</taxon>
        <taxon>Sclerodermatineae</taxon>
        <taxon>Pisolithaceae</taxon>
        <taxon>Pisolithus</taxon>
    </lineage>
</organism>
<dbReference type="AlphaFoldDB" id="A0A0C9ZMD2"/>